<evidence type="ECO:0000256" key="14">
    <source>
        <dbReference type="SAM" id="SignalP"/>
    </source>
</evidence>
<dbReference type="OrthoDB" id="9790598at2"/>
<dbReference type="AlphaFoldDB" id="A0A0P1IYU3"/>
<evidence type="ECO:0000256" key="9">
    <source>
        <dbReference type="ARBA" id="ARBA00022982"/>
    </source>
</evidence>
<feature type="transmembrane region" description="Helical" evidence="13">
    <location>
        <begin position="334"/>
        <end position="353"/>
    </location>
</feature>
<keyword evidence="8" id="KW-0479">Metal-binding</keyword>
<dbReference type="SUPFAM" id="SSF81342">
    <property type="entry name" value="Transmembrane di-heme cytochromes"/>
    <property type="match status" value="1"/>
</dbReference>
<dbReference type="InterPro" id="IPR006471">
    <property type="entry name" value="Formate_DH_gsu"/>
</dbReference>
<dbReference type="PANTHER" id="PTHR30074">
    <property type="entry name" value="FORMATE DEHYDROGENASE, NITRATE-INDUCIBLE, CYTOCHROME B556 FDN SUBUNIT"/>
    <property type="match status" value="1"/>
</dbReference>
<evidence type="ECO:0000256" key="6">
    <source>
        <dbReference type="ARBA" id="ARBA00022617"/>
    </source>
</evidence>
<dbReference type="PANTHER" id="PTHR30074:SF6">
    <property type="entry name" value="FORMATE DEHYDROGENASE GAMMA SUBUNIT"/>
    <property type="match status" value="1"/>
</dbReference>
<comment type="cofactor">
    <cofactor evidence="1">
        <name>heme</name>
        <dbReference type="ChEBI" id="CHEBI:30413"/>
    </cofactor>
</comment>
<dbReference type="STRING" id="1715691.TA5113_03191"/>
<keyword evidence="7 13" id="KW-0812">Transmembrane</keyword>
<dbReference type="EMBL" id="CYUE01000021">
    <property type="protein sequence ID" value="CUK26993.1"/>
    <property type="molecule type" value="Genomic_DNA"/>
</dbReference>
<dbReference type="InterPro" id="IPR011577">
    <property type="entry name" value="Cyt_b561_bac/Ni-Hgenase"/>
</dbReference>
<evidence type="ECO:0000256" key="4">
    <source>
        <dbReference type="ARBA" id="ARBA00022448"/>
    </source>
</evidence>
<evidence type="ECO:0000256" key="8">
    <source>
        <dbReference type="ARBA" id="ARBA00022723"/>
    </source>
</evidence>
<keyword evidence="17" id="KW-1185">Reference proteome</keyword>
<evidence type="ECO:0000256" key="3">
    <source>
        <dbReference type="ARBA" id="ARBA00010747"/>
    </source>
</evidence>
<dbReference type="GO" id="GO:0036397">
    <property type="term" value="F:formate dehydrogenase (quinone) activity"/>
    <property type="evidence" value="ECO:0007669"/>
    <property type="project" value="TreeGrafter"/>
</dbReference>
<keyword evidence="9" id="KW-0249">Electron transport</keyword>
<dbReference type="GO" id="GO:0005886">
    <property type="term" value="C:plasma membrane"/>
    <property type="evidence" value="ECO:0007669"/>
    <property type="project" value="UniProtKB-SubCell"/>
</dbReference>
<protein>
    <submittedName>
        <fullName evidence="16">Formate dehydrogenase-O subunit gamma</fullName>
    </submittedName>
</protein>
<name>A0A0P1IYU3_9RHOB</name>
<dbReference type="GO" id="GO:0009055">
    <property type="term" value="F:electron transfer activity"/>
    <property type="evidence" value="ECO:0007669"/>
    <property type="project" value="InterPro"/>
</dbReference>
<organism evidence="16 17">
    <name type="scientific">Cognatishimia activa</name>
    <dbReference type="NCBI Taxonomy" id="1715691"/>
    <lineage>
        <taxon>Bacteria</taxon>
        <taxon>Pseudomonadati</taxon>
        <taxon>Pseudomonadota</taxon>
        <taxon>Alphaproteobacteria</taxon>
        <taxon>Rhodobacterales</taxon>
        <taxon>Paracoccaceae</taxon>
        <taxon>Cognatishimia</taxon>
    </lineage>
</organism>
<dbReference type="GO" id="GO:0015944">
    <property type="term" value="P:formate oxidation"/>
    <property type="evidence" value="ECO:0007669"/>
    <property type="project" value="TreeGrafter"/>
</dbReference>
<keyword evidence="5" id="KW-1003">Cell membrane</keyword>
<evidence type="ECO:0000256" key="2">
    <source>
        <dbReference type="ARBA" id="ARBA00004651"/>
    </source>
</evidence>
<dbReference type="InterPro" id="IPR016174">
    <property type="entry name" value="Di-haem_cyt_TM"/>
</dbReference>
<keyword evidence="4" id="KW-0813">Transport</keyword>
<dbReference type="GO" id="GO:0009326">
    <property type="term" value="C:formate dehydrogenase complex"/>
    <property type="evidence" value="ECO:0007669"/>
    <property type="project" value="InterPro"/>
</dbReference>
<feature type="transmembrane region" description="Helical" evidence="13">
    <location>
        <begin position="218"/>
        <end position="238"/>
    </location>
</feature>
<reference evidence="17" key="1">
    <citation type="submission" date="2015-09" db="EMBL/GenBank/DDBJ databases">
        <authorList>
            <person name="Rodrigo-Torres Lidia"/>
            <person name="Arahal R.David."/>
        </authorList>
    </citation>
    <scope>NUCLEOTIDE SEQUENCE [LARGE SCALE GENOMIC DNA]</scope>
    <source>
        <strain evidence="17">CECT 5114</strain>
    </source>
</reference>
<keyword evidence="6" id="KW-0349">Heme</keyword>
<keyword evidence="10 13" id="KW-1133">Transmembrane helix</keyword>
<evidence type="ECO:0000256" key="7">
    <source>
        <dbReference type="ARBA" id="ARBA00022692"/>
    </source>
</evidence>
<accession>A0A0P1IYU3</accession>
<feature type="chain" id="PRO_5006065757" evidence="14">
    <location>
        <begin position="21"/>
        <end position="403"/>
    </location>
</feature>
<dbReference type="RefSeq" id="WP_058315917.1">
    <property type="nucleotide sequence ID" value="NZ_CYUE01000021.1"/>
</dbReference>
<evidence type="ECO:0000256" key="11">
    <source>
        <dbReference type="ARBA" id="ARBA00023004"/>
    </source>
</evidence>
<evidence type="ECO:0000313" key="17">
    <source>
        <dbReference type="Proteomes" id="UP000051184"/>
    </source>
</evidence>
<dbReference type="Proteomes" id="UP000051184">
    <property type="component" value="Unassembled WGS sequence"/>
</dbReference>
<feature type="domain" description="Cytochrome b561 bacterial/Ni-hydrogenase" evidence="15">
    <location>
        <begin position="161"/>
        <end position="360"/>
    </location>
</feature>
<feature type="transmembrane region" description="Helical" evidence="13">
    <location>
        <begin position="126"/>
        <end position="144"/>
    </location>
</feature>
<evidence type="ECO:0000259" key="15">
    <source>
        <dbReference type="Pfam" id="PF01292"/>
    </source>
</evidence>
<dbReference type="Pfam" id="PF01292">
    <property type="entry name" value="Ni_hydr_CYTB"/>
    <property type="match status" value="1"/>
</dbReference>
<feature type="transmembrane region" description="Helical" evidence="13">
    <location>
        <begin position="271"/>
        <end position="293"/>
    </location>
</feature>
<dbReference type="InterPro" id="IPR051817">
    <property type="entry name" value="FDH_cytochrome_b556_subunit"/>
</dbReference>
<feature type="signal peptide" evidence="14">
    <location>
        <begin position="1"/>
        <end position="20"/>
    </location>
</feature>
<evidence type="ECO:0000313" key="16">
    <source>
        <dbReference type="EMBL" id="CUK26993.1"/>
    </source>
</evidence>
<gene>
    <name evidence="16" type="primary">fdoI</name>
    <name evidence="16" type="ORF">TA5114_02812</name>
</gene>
<dbReference type="GO" id="GO:0008863">
    <property type="term" value="F:formate dehydrogenase (NAD+) activity"/>
    <property type="evidence" value="ECO:0007669"/>
    <property type="project" value="InterPro"/>
</dbReference>
<keyword evidence="11" id="KW-0408">Iron</keyword>
<dbReference type="GO" id="GO:0009061">
    <property type="term" value="P:anaerobic respiration"/>
    <property type="evidence" value="ECO:0007669"/>
    <property type="project" value="TreeGrafter"/>
</dbReference>
<evidence type="ECO:0000256" key="10">
    <source>
        <dbReference type="ARBA" id="ARBA00022989"/>
    </source>
</evidence>
<dbReference type="Gene3D" id="1.20.950.20">
    <property type="entry name" value="Transmembrane di-heme cytochromes, Chain C"/>
    <property type="match status" value="1"/>
</dbReference>
<evidence type="ECO:0000256" key="1">
    <source>
        <dbReference type="ARBA" id="ARBA00001971"/>
    </source>
</evidence>
<dbReference type="NCBIfam" id="TIGR01583">
    <property type="entry name" value="formate-DH-gamm"/>
    <property type="match status" value="1"/>
</dbReference>
<comment type="similarity">
    <text evidence="3">Belongs to the formate dehydrogenase gamma subunit family.</text>
</comment>
<feature type="transmembrane region" description="Helical" evidence="13">
    <location>
        <begin position="171"/>
        <end position="198"/>
    </location>
</feature>
<dbReference type="GO" id="GO:0046872">
    <property type="term" value="F:metal ion binding"/>
    <property type="evidence" value="ECO:0007669"/>
    <property type="project" value="UniProtKB-KW"/>
</dbReference>
<dbReference type="GO" id="GO:0022904">
    <property type="term" value="P:respiratory electron transport chain"/>
    <property type="evidence" value="ECO:0007669"/>
    <property type="project" value="InterPro"/>
</dbReference>
<keyword evidence="12 13" id="KW-0472">Membrane</keyword>
<proteinExistence type="inferred from homology"/>
<keyword evidence="14" id="KW-0732">Signal</keyword>
<evidence type="ECO:0000256" key="13">
    <source>
        <dbReference type="SAM" id="Phobius"/>
    </source>
</evidence>
<sequence length="403" mass="43761">MLRMALALVLMVTLTSVGFAQEEGTPAIDRSATGGAQTLDDILARQAGQKLDDSFRSDAIGDPDNAAGIAAQLGTLGGVSDAETWRALRYGSANVKVSAGGDVATVMVQDGGMRWHEFRDTTLRTYGGWLLVGTLAALLVFYLLKGRIKIDEGRAGRTVTRFKAIERFGHWLMAGSFILLGITGVLVLFGRVVLVPLFGKEANAFLLVWSKWIHNNVSWAFILGLVMVFVMWVVHNIPNRTDLHWLRRGGGILFAGDHPPAKKFNAGQKMIFWSVILFGGSISLTGISLLFPFDLPLFAKSFHLLNATGLPQAIGLGELPIQLAPQEEMQLAQAWHAILAFVLMAIVFAHIYIGSVGMEGAYDAMGTGEVDEAWAEQHHSIWLEEYKAAEREGDGRGAPTAAE</sequence>
<evidence type="ECO:0000256" key="5">
    <source>
        <dbReference type="ARBA" id="ARBA00022475"/>
    </source>
</evidence>
<comment type="subcellular location">
    <subcellularLocation>
        <location evidence="2">Cell membrane</location>
        <topology evidence="2">Multi-pass membrane protein</topology>
    </subcellularLocation>
</comment>
<evidence type="ECO:0000256" key="12">
    <source>
        <dbReference type="ARBA" id="ARBA00023136"/>
    </source>
</evidence>